<gene>
    <name evidence="1" type="ORF">R2363_17525</name>
</gene>
<accession>A0ABU4K879</accession>
<evidence type="ECO:0008006" key="3">
    <source>
        <dbReference type="Google" id="ProtNLM"/>
    </source>
</evidence>
<evidence type="ECO:0000313" key="1">
    <source>
        <dbReference type="EMBL" id="MDX2293968.1"/>
    </source>
</evidence>
<comment type="caution">
    <text evidence="1">The sequence shown here is derived from an EMBL/GenBank/DDBJ whole genome shotgun (WGS) entry which is preliminary data.</text>
</comment>
<keyword evidence="2" id="KW-1185">Reference proteome</keyword>
<evidence type="ECO:0000313" key="2">
    <source>
        <dbReference type="Proteomes" id="UP001278571"/>
    </source>
</evidence>
<sequence>MRRGWAFALATAGAVVLAGGGYVVGERTAGRDDGPSCAEVRQTVEGLFGDWVKLDTTDQVGPMKVRTAADIVQEHGDCYPYATRSALRAAVQQLDVAVESNPMQYAAGLVACQAVVADPASCRDRPGS</sequence>
<dbReference type="Proteomes" id="UP001278571">
    <property type="component" value="Unassembled WGS sequence"/>
</dbReference>
<reference evidence="1 2" key="1">
    <citation type="submission" date="2023-10" db="EMBL/GenBank/DDBJ databases">
        <authorList>
            <person name="Wang X.X."/>
        </authorList>
    </citation>
    <scope>NUCLEOTIDE SEQUENCE [LARGE SCALE GENOMIC DNA]</scope>
    <source>
        <strain evidence="1 2">NBRC 12816</strain>
    </source>
</reference>
<organism evidence="1 2">
    <name type="scientific">Streptomyces roseolus</name>
    <dbReference type="NCBI Taxonomy" id="67358"/>
    <lineage>
        <taxon>Bacteria</taxon>
        <taxon>Bacillati</taxon>
        <taxon>Actinomycetota</taxon>
        <taxon>Actinomycetes</taxon>
        <taxon>Kitasatosporales</taxon>
        <taxon>Streptomycetaceae</taxon>
        <taxon>Streptomyces</taxon>
    </lineage>
</organism>
<dbReference type="EMBL" id="JAWJZF010000372">
    <property type="protein sequence ID" value="MDX2293968.1"/>
    <property type="molecule type" value="Genomic_DNA"/>
</dbReference>
<proteinExistence type="predicted"/>
<protein>
    <recommendedName>
        <fullName evidence="3">DUF732 domain-containing protein</fullName>
    </recommendedName>
</protein>
<dbReference type="RefSeq" id="WP_319010275.1">
    <property type="nucleotide sequence ID" value="NZ_JAWJZF010000372.1"/>
</dbReference>
<name>A0ABU4K879_9ACTN</name>